<sequence>MEVDRNIEVGCPRFKKIKLKYKGCVFSGNLGLIKEKILISFAVDVASKREQEVCKESLLLRGKEVCMEINEIPIQAKVITCSYCTNLDKTVFTDFNISLENQIRIGNIE</sequence>
<reference evidence="1 2" key="1">
    <citation type="submission" date="2016-10" db="EMBL/GenBank/DDBJ databases">
        <authorList>
            <person name="de Groot N.N."/>
        </authorList>
    </citation>
    <scope>NUCLEOTIDE SEQUENCE [LARGE SCALE GENOMIC DNA]</scope>
    <source>
        <strain evidence="1 2">CGMCC 1.5070</strain>
    </source>
</reference>
<keyword evidence="2" id="KW-1185">Reference proteome</keyword>
<name>A0A1H8EEJ4_9FIRM</name>
<proteinExistence type="predicted"/>
<dbReference type="RefSeq" id="WP_092756613.1">
    <property type="nucleotide sequence ID" value="NZ_FOCG01000006.1"/>
</dbReference>
<dbReference type="OrthoDB" id="2055713at2"/>
<dbReference type="AlphaFoldDB" id="A0A1H8EEJ4"/>
<dbReference type="Proteomes" id="UP000199158">
    <property type="component" value="Unassembled WGS sequence"/>
</dbReference>
<gene>
    <name evidence="1" type="ORF">SAMN05216180_2978</name>
</gene>
<accession>A0A1H8EEJ4</accession>
<protein>
    <submittedName>
        <fullName evidence="1">Uncharacterized protein</fullName>
    </submittedName>
</protein>
<evidence type="ECO:0000313" key="2">
    <source>
        <dbReference type="Proteomes" id="UP000199158"/>
    </source>
</evidence>
<dbReference type="EMBL" id="FOCG01000006">
    <property type="protein sequence ID" value="SEN17257.1"/>
    <property type="molecule type" value="Genomic_DNA"/>
</dbReference>
<organism evidence="1 2">
    <name type="scientific">Hydrogenoanaerobacterium saccharovorans</name>
    <dbReference type="NCBI Taxonomy" id="474960"/>
    <lineage>
        <taxon>Bacteria</taxon>
        <taxon>Bacillati</taxon>
        <taxon>Bacillota</taxon>
        <taxon>Clostridia</taxon>
        <taxon>Eubacteriales</taxon>
        <taxon>Oscillospiraceae</taxon>
        <taxon>Hydrogenoanaerobacterium</taxon>
    </lineage>
</organism>
<evidence type="ECO:0000313" key="1">
    <source>
        <dbReference type="EMBL" id="SEN17257.1"/>
    </source>
</evidence>